<evidence type="ECO:0000256" key="1">
    <source>
        <dbReference type="SAM" id="MobiDB-lite"/>
    </source>
</evidence>
<feature type="region of interest" description="Disordered" evidence="1">
    <location>
        <begin position="752"/>
        <end position="845"/>
    </location>
</feature>
<feature type="compositionally biased region" description="Polar residues" evidence="1">
    <location>
        <begin position="752"/>
        <end position="764"/>
    </location>
</feature>
<organism evidence="5">
    <name type="scientific">Ananas comosus var. bracteatus</name>
    <name type="common">red pineapple</name>
    <dbReference type="NCBI Taxonomy" id="296719"/>
    <lineage>
        <taxon>Eukaryota</taxon>
        <taxon>Viridiplantae</taxon>
        <taxon>Streptophyta</taxon>
        <taxon>Embryophyta</taxon>
        <taxon>Tracheophyta</taxon>
        <taxon>Spermatophyta</taxon>
        <taxon>Magnoliopsida</taxon>
        <taxon>Liliopsida</taxon>
        <taxon>Poales</taxon>
        <taxon>Bromeliaceae</taxon>
        <taxon>Bromelioideae</taxon>
        <taxon>Ananas</taxon>
    </lineage>
</organism>
<accession>A0A6V7PLE6</accession>
<dbReference type="InterPro" id="IPR025452">
    <property type="entry name" value="DUF4218"/>
</dbReference>
<reference evidence="5" key="1">
    <citation type="submission" date="2020-07" db="EMBL/GenBank/DDBJ databases">
        <authorList>
            <person name="Lin J."/>
        </authorList>
    </citation>
    <scope>NUCLEOTIDE SEQUENCE</scope>
</reference>
<sequence length="1069" mass="123254">MGIDKSWMSLRNRACNEYEKGIDIFLDFAFKRLGNVKRIRCPCAKCFNVRFKSRTEVKYDLFRNGIIQSYTKWHHHGELSDESSESDAEDVNIPIDQGSRNMETMLDDLFGHVSNSSNTNTSDGETYDASKKENFTMRAAIFWTINDFPAYANLSGWSTKGSLACPCCNKDTVSMRLKYGKKFCYMGHRRFLSHDHKWRNEKKTFDGTKENRLAPKTLSGDEVLQQLSQMKQVIFGKVNKKRKHGKSKDNLNARKDLMAMGLRKELHLIPIQGKEIDIQNSVQTIGNSKPYKMPSAFYTLSKDERQSFCQFLMDLKLPDGFSSNISRCVNKHEGKLQNLKSHDIHCLLHRHLPLGIRGLLRKDISNTLIEFSAYFRELCSKSLRMSDLERLENSIALTLCKLERIFPPTFFDIMVHLSIHLATEAKIAGPVQYRWMYPFERYLRTLKSYVRNKARPEGSIAEGIIAQESISYLGLEPGNYVCSKNCEEVSPYVREHIEEVQSKYDSDVELRHEEQFLGWFQAKIAKMFDNRDKTVSQELLHLARGPDKRVNKYTGYLINGFRFHTKEHEKFLKTQNSGVFVRGDDGLSSKEYYGLILDIIELQYQGSKRIALFKCHWWDVYNCGRGYKEDENGFFLVNVDRELATNTTDPYILASQAQQVYYAKDIRDPKWLVVVKTQPRDLYDVPTIETSANDQEESTSTPIQENENIGDFYRIDGDKDHGDLCNVELARANVEEIVFDAMVGESKKSIVQVNKSNRASTSSRRTMECRSEKPWLRSQSQNSEPTPPLSEDPHASTHLPSTITDRPSSPNTANPDTNTTAKKKGRGPTTNPNAKKRKEENKGKVEFSKRLGRAVGGLQLAEFITEMGVVLRQYAPLNVNKWAEVPMHYKDKMWDDLMRDPETEVDPDLTEYWKATHQRRTDNSWCSENAQNAMQQFEHVRKSQEELGDPPLSTEEHLTKAFGARSGYLRGLGCGPKPLSSKNLEAKASKEAIERQIEELKNELKQSREENEEREARLQRERDEREERFKKEIEEIKVQFKAEFNEQLKLFVQLYGAPTTSSPPSTQNH</sequence>
<dbReference type="InterPro" id="IPR029480">
    <property type="entry name" value="Transpos_assoc"/>
</dbReference>
<evidence type="ECO:0000259" key="2">
    <source>
        <dbReference type="Pfam" id="PF13952"/>
    </source>
</evidence>
<evidence type="ECO:0000313" key="5">
    <source>
        <dbReference type="EMBL" id="CAD1831680.1"/>
    </source>
</evidence>
<dbReference type="Pfam" id="PF13963">
    <property type="entry name" value="Transpos_assoc"/>
    <property type="match status" value="1"/>
</dbReference>
<dbReference type="Pfam" id="PF13952">
    <property type="entry name" value="DUF4216"/>
    <property type="match status" value="1"/>
</dbReference>
<evidence type="ECO:0008006" key="6">
    <source>
        <dbReference type="Google" id="ProtNLM"/>
    </source>
</evidence>
<dbReference type="Pfam" id="PF02992">
    <property type="entry name" value="Transposase_21"/>
    <property type="match status" value="1"/>
</dbReference>
<dbReference type="InterPro" id="IPR025312">
    <property type="entry name" value="DUF4216"/>
</dbReference>
<feature type="domain" description="DUF4218" evidence="3">
    <location>
        <begin position="378"/>
        <end position="474"/>
    </location>
</feature>
<feature type="compositionally biased region" description="Polar residues" evidence="1">
    <location>
        <begin position="688"/>
        <end position="707"/>
    </location>
</feature>
<evidence type="ECO:0000259" key="4">
    <source>
        <dbReference type="Pfam" id="PF13963"/>
    </source>
</evidence>
<proteinExistence type="predicted"/>
<feature type="region of interest" description="Disordered" evidence="1">
    <location>
        <begin position="686"/>
        <end position="709"/>
    </location>
</feature>
<dbReference type="PANTHER" id="PTHR48258:SF3">
    <property type="entry name" value="FK506-BINDING PROTEIN 4-LIKE ISOFORM X1"/>
    <property type="match status" value="1"/>
</dbReference>
<name>A0A6V7PLE6_ANACO</name>
<feature type="compositionally biased region" description="Basic and acidic residues" evidence="1">
    <location>
        <begin position="765"/>
        <end position="775"/>
    </location>
</feature>
<dbReference type="PANTHER" id="PTHR48258">
    <property type="entry name" value="DUF4218 DOMAIN-CONTAINING PROTEIN-RELATED"/>
    <property type="match status" value="1"/>
</dbReference>
<feature type="domain" description="DUF4216" evidence="2">
    <location>
        <begin position="600"/>
        <end position="674"/>
    </location>
</feature>
<evidence type="ECO:0000259" key="3">
    <source>
        <dbReference type="Pfam" id="PF13960"/>
    </source>
</evidence>
<gene>
    <name evidence="5" type="ORF">CB5_LOCUS14891</name>
</gene>
<dbReference type="Pfam" id="PF13960">
    <property type="entry name" value="DUF4218"/>
    <property type="match status" value="1"/>
</dbReference>
<feature type="region of interest" description="Disordered" evidence="1">
    <location>
        <begin position="1002"/>
        <end position="1029"/>
    </location>
</feature>
<protein>
    <recommendedName>
        <fullName evidence="6">Transposase-associated domain-containing protein</fullName>
    </recommendedName>
</protein>
<dbReference type="EMBL" id="LR862149">
    <property type="protein sequence ID" value="CAD1831680.1"/>
    <property type="molecule type" value="Genomic_DNA"/>
</dbReference>
<dbReference type="AlphaFoldDB" id="A0A6V7PLE6"/>
<dbReference type="InterPro" id="IPR004242">
    <property type="entry name" value="Transposase_21"/>
</dbReference>
<feature type="compositionally biased region" description="Low complexity" evidence="1">
    <location>
        <begin position="807"/>
        <end position="820"/>
    </location>
</feature>
<feature type="domain" description="Transposase-associated" evidence="4">
    <location>
        <begin position="5"/>
        <end position="78"/>
    </location>
</feature>